<dbReference type="EMBL" id="WMLF01000604">
    <property type="protein sequence ID" value="MBB1246777.1"/>
    <property type="molecule type" value="Genomic_DNA"/>
</dbReference>
<organism evidence="2 3">
    <name type="scientific">Streptomyces durbertensis</name>
    <dbReference type="NCBI Taxonomy" id="2448886"/>
    <lineage>
        <taxon>Bacteria</taxon>
        <taxon>Bacillati</taxon>
        <taxon>Actinomycetota</taxon>
        <taxon>Actinomycetes</taxon>
        <taxon>Kitasatosporales</taxon>
        <taxon>Streptomycetaceae</taxon>
        <taxon>Streptomyces</taxon>
    </lineage>
</organism>
<sequence>MRDRARHMVESAQLAPLMTDAPHKPTTEAERARAVDNMTAALLATQPVKDAATCVEQLVHHIATSGVHRVLCQVEAAGNTSGALDNLPQLSTEVFPEVRRNLAERHPRTGPAPAPQDSVPRR</sequence>
<keyword evidence="3" id="KW-1185">Reference proteome</keyword>
<dbReference type="Proteomes" id="UP000766698">
    <property type="component" value="Unassembled WGS sequence"/>
</dbReference>
<evidence type="ECO:0000313" key="2">
    <source>
        <dbReference type="EMBL" id="MBB1246777.1"/>
    </source>
</evidence>
<accession>A0ABR6EN60</accession>
<evidence type="ECO:0000256" key="1">
    <source>
        <dbReference type="SAM" id="MobiDB-lite"/>
    </source>
</evidence>
<dbReference type="RefSeq" id="WP_182858005.1">
    <property type="nucleotide sequence ID" value="NZ_WMLF01000604.1"/>
</dbReference>
<dbReference type="Gene3D" id="3.20.20.30">
    <property type="entry name" value="Luciferase-like domain"/>
    <property type="match status" value="1"/>
</dbReference>
<proteinExistence type="predicted"/>
<evidence type="ECO:0000313" key="3">
    <source>
        <dbReference type="Proteomes" id="UP000766698"/>
    </source>
</evidence>
<reference evidence="3" key="1">
    <citation type="journal article" date="2020" name="Syst. Appl. Microbiol.">
        <title>Streptomyces alkaliterrae sp. nov., isolated from an alkaline soil, and emended descriptions of Streptomyces alkaliphilus, Streptomyces calidiresistens and Streptomyces durbertensis.</title>
        <authorList>
            <person name="Swiecimska M."/>
            <person name="Golinska P."/>
            <person name="Nouioui I."/>
            <person name="Wypij M."/>
            <person name="Rai M."/>
            <person name="Sangal V."/>
            <person name="Goodfellow M."/>
        </authorList>
    </citation>
    <scope>NUCLEOTIDE SEQUENCE [LARGE SCALE GENOMIC DNA]</scope>
    <source>
        <strain evidence="3">DSM 104538</strain>
    </source>
</reference>
<gene>
    <name evidence="2" type="ORF">GL263_24965</name>
</gene>
<comment type="caution">
    <text evidence="2">The sequence shown here is derived from an EMBL/GenBank/DDBJ whole genome shotgun (WGS) entry which is preliminary data.</text>
</comment>
<name>A0ABR6EN60_9ACTN</name>
<feature type="compositionally biased region" description="Basic and acidic residues" evidence="1">
    <location>
        <begin position="98"/>
        <end position="107"/>
    </location>
</feature>
<feature type="region of interest" description="Disordered" evidence="1">
    <location>
        <begin position="98"/>
        <end position="122"/>
    </location>
</feature>
<protein>
    <submittedName>
        <fullName evidence="2">Uncharacterized protein</fullName>
    </submittedName>
</protein>
<dbReference type="InterPro" id="IPR036661">
    <property type="entry name" value="Luciferase-like_sf"/>
</dbReference>